<reference evidence="10 11" key="1">
    <citation type="journal article" date="2012" name="G3 (Bethesda)">
        <title>Pichia sorbitophila, an interspecies yeast hybrid reveals early steps of genome resolution following polyploidization.</title>
        <authorList>
            <person name="Leh Louis V."/>
            <person name="Despons L."/>
            <person name="Friedrich A."/>
            <person name="Martin T."/>
            <person name="Durrens P."/>
            <person name="Casaregola S."/>
            <person name="Neuveglise C."/>
            <person name="Fairhead C."/>
            <person name="Marck C."/>
            <person name="Cruz J.A."/>
            <person name="Straub M.L."/>
            <person name="Kugler V."/>
            <person name="Sacerdot C."/>
            <person name="Uzunov Z."/>
            <person name="Thierry A."/>
            <person name="Weiss S."/>
            <person name="Bleykasten C."/>
            <person name="De Montigny J."/>
            <person name="Jacques N."/>
            <person name="Jung P."/>
            <person name="Lemaire M."/>
            <person name="Mallet S."/>
            <person name="Morel G."/>
            <person name="Richard G.F."/>
            <person name="Sarkar A."/>
            <person name="Savel G."/>
            <person name="Schacherer J."/>
            <person name="Seret M.L."/>
            <person name="Talla E."/>
            <person name="Samson G."/>
            <person name="Jubin C."/>
            <person name="Poulain J."/>
            <person name="Vacherie B."/>
            <person name="Barbe V."/>
            <person name="Pelletier E."/>
            <person name="Sherman D.J."/>
            <person name="Westhof E."/>
            <person name="Weissenbach J."/>
            <person name="Baret P.V."/>
            <person name="Wincker P."/>
            <person name="Gaillardin C."/>
            <person name="Dujon B."/>
            <person name="Souciet J.L."/>
        </authorList>
    </citation>
    <scope>NUCLEOTIDE SEQUENCE [LARGE SCALE GENOMIC DNA]</scope>
    <source>
        <strain evidence="11">ATCC MYA-4447 / BCRC 22081 / CBS 7064 / NBRC 10061 / NRRL Y-12695</strain>
    </source>
</reference>
<evidence type="ECO:0000256" key="5">
    <source>
        <dbReference type="SAM" id="MobiDB-lite"/>
    </source>
</evidence>
<gene>
    <name evidence="10" type="primary">Piso0_001287</name>
    <name evidence="10" type="ORF">GNLVRS01_PISO0I01614g</name>
</gene>
<feature type="domain" description="DUF2421" evidence="7">
    <location>
        <begin position="893"/>
        <end position="1135"/>
    </location>
</feature>
<dbReference type="EMBL" id="FO082051">
    <property type="protein sequence ID" value="CCE81387.1"/>
    <property type="molecule type" value="Genomic_DNA"/>
</dbReference>
<evidence type="ECO:0000259" key="7">
    <source>
        <dbReference type="Pfam" id="PF10334"/>
    </source>
</evidence>
<evidence type="ECO:0000256" key="3">
    <source>
        <dbReference type="ARBA" id="ARBA00022989"/>
    </source>
</evidence>
<dbReference type="OMA" id="RIANFEM"/>
<feature type="domain" description="Integral membrane bound transporter" evidence="9">
    <location>
        <begin position="752"/>
        <end position="889"/>
    </location>
</feature>
<dbReference type="AlphaFoldDB" id="G8YDY8"/>
<dbReference type="PANTHER" id="PTHR37994:SF1">
    <property type="entry name" value="ER TRANSPORTER 6TM N-TERMINAL DOMAIN-CONTAINING PROTEIN"/>
    <property type="match status" value="1"/>
</dbReference>
<dbReference type="Proteomes" id="UP000005222">
    <property type="component" value="Chromosome I"/>
</dbReference>
<dbReference type="InParanoid" id="G8YDY8"/>
<feature type="transmembrane region" description="Helical" evidence="6">
    <location>
        <begin position="808"/>
        <end position="826"/>
    </location>
</feature>
<protein>
    <submittedName>
        <fullName evidence="10">Piso0_001287 protein</fullName>
    </submittedName>
</protein>
<organism evidence="10 11">
    <name type="scientific">Pichia sorbitophila (strain ATCC MYA-4447 / BCRC 22081 / CBS 7064 / NBRC 10061 / NRRL Y-12695)</name>
    <name type="common">Hybrid yeast</name>
    <dbReference type="NCBI Taxonomy" id="559304"/>
    <lineage>
        <taxon>Eukaryota</taxon>
        <taxon>Fungi</taxon>
        <taxon>Dikarya</taxon>
        <taxon>Ascomycota</taxon>
        <taxon>Saccharomycotina</taxon>
        <taxon>Pichiomycetes</taxon>
        <taxon>Debaryomycetaceae</taxon>
        <taxon>Millerozyma</taxon>
    </lineage>
</organism>
<keyword evidence="3 6" id="KW-1133">Transmembrane helix</keyword>
<evidence type="ECO:0000313" key="11">
    <source>
        <dbReference type="Proteomes" id="UP000005222"/>
    </source>
</evidence>
<dbReference type="HOGENOM" id="CLU_012000_0_0_1"/>
<feature type="transmembrane region" description="Helical" evidence="6">
    <location>
        <begin position="875"/>
        <end position="895"/>
    </location>
</feature>
<dbReference type="OrthoDB" id="2274698at2759"/>
<evidence type="ECO:0000259" key="8">
    <source>
        <dbReference type="Pfam" id="PF10337"/>
    </source>
</evidence>
<feature type="region of interest" description="Disordered" evidence="5">
    <location>
        <begin position="1"/>
        <end position="46"/>
    </location>
</feature>
<dbReference type="InterPro" id="IPR049453">
    <property type="entry name" value="Memb_transporter_dom"/>
</dbReference>
<accession>G8YDY8</accession>
<feature type="region of interest" description="Disordered" evidence="5">
    <location>
        <begin position="55"/>
        <end position="74"/>
    </location>
</feature>
<feature type="transmembrane region" description="Helical" evidence="6">
    <location>
        <begin position="152"/>
        <end position="169"/>
    </location>
</feature>
<feature type="domain" description="Putative ER transporter 6TM N-terminal" evidence="8">
    <location>
        <begin position="134"/>
        <end position="598"/>
    </location>
</feature>
<name>G8YDY8_PICSO</name>
<feature type="region of interest" description="Disordered" evidence="5">
    <location>
        <begin position="676"/>
        <end position="702"/>
    </location>
</feature>
<feature type="compositionally biased region" description="Polar residues" evidence="5">
    <location>
        <begin position="55"/>
        <end position="66"/>
    </location>
</feature>
<evidence type="ECO:0000256" key="1">
    <source>
        <dbReference type="ARBA" id="ARBA00004141"/>
    </source>
</evidence>
<feature type="transmembrane region" description="Helical" evidence="6">
    <location>
        <begin position="299"/>
        <end position="321"/>
    </location>
</feature>
<feature type="transmembrane region" description="Helical" evidence="6">
    <location>
        <begin position="727"/>
        <end position="746"/>
    </location>
</feature>
<dbReference type="Pfam" id="PF10337">
    <property type="entry name" value="ArAE_2_N"/>
    <property type="match status" value="1"/>
</dbReference>
<evidence type="ECO:0000256" key="6">
    <source>
        <dbReference type="SAM" id="Phobius"/>
    </source>
</evidence>
<dbReference type="Pfam" id="PF10334">
    <property type="entry name" value="BRE4"/>
    <property type="match status" value="1"/>
</dbReference>
<dbReference type="eggNOG" id="KOG4711">
    <property type="taxonomic scope" value="Eukaryota"/>
</dbReference>
<feature type="compositionally biased region" description="Basic and acidic residues" evidence="5">
    <location>
        <begin position="1"/>
        <end position="18"/>
    </location>
</feature>
<feature type="transmembrane region" description="Helical" evidence="6">
    <location>
        <begin position="205"/>
        <end position="224"/>
    </location>
</feature>
<keyword evidence="4 6" id="KW-0472">Membrane</keyword>
<evidence type="ECO:0000256" key="2">
    <source>
        <dbReference type="ARBA" id="ARBA00022692"/>
    </source>
</evidence>
<feature type="transmembrane region" description="Helical" evidence="6">
    <location>
        <begin position="333"/>
        <end position="353"/>
    </location>
</feature>
<dbReference type="InterPro" id="IPR018823">
    <property type="entry name" value="ArAE_2_N"/>
</dbReference>
<sequence length="1151" mass="131393">MSSEKEGSEGSLRNESDRSSTVSPLDRTNIYSNSYQNQDDSIESYEGVEPVGIADTTTRNSENQPQPLYEDSRTTSIRARRMSTRASVHSDVGHVLLRQDTKDKKIMQEKKEEFLRSVEKEDDVPSIWRKYYEMIYPSFFLLHWRNPESLKTVLRSWLVAWVSVVLMIIPDSHAWLGNASFLLLIVTFVLPPGGKSISDVFIHNILIFTGLIYAWLHAFIAQAISMHIRKTKFDSTADFVQHLIESSICKTGSPIELQRCLQREVFKGNYLEVGASFVSAFALASALLSTFMMMSFFPLYRAIGILTTIFSVILTSYTNAFPMLGGAVQVGELIFKPVGIAAALAMISSVLVFPSTASTKILDLTLKKLESYKEYSQMQINYLSESLPSQEQFGDISKLQAIMAKSRAMSFPIMLNARFLHKEFSYMRLAPQDVDKWYNSIVEVGNAVAGLEYFYMNIQECKKWIIHKTDGFDDIAEFELKNYEPYKTGVYSPVAHYEMHKKLQGYKKYFDSTDNENGSQVIKTIDDLDYIMGVIVRLFSDQLDRCHKTLGVCATWMQLTNKFRLSRFIPSHKRKYRNNMARCQEDLAQARKEMMENLDPSTTRWKEICFNDEKAYLVMPVFGQASLFSFILKQYALSIEDVCSLIEEWDAEKVNPKLYFPFQKYIFQGNKNEDDDSIRDERINNGTKKSRIKSTKRSPDALPPETKLGVCIRRFAKGYQHLMNDSSFLLGVKMTVATVCTNILAYSPATLYWYYGHRILWGPISIAISVTTDSYDSVYNGVNRIVCTFLGAFVAAISWYISCGDGRGNYYGFGAVCFVLFFFACFHRHFSSHYNPLPAILFSVTLVLVIGTSWQDAKMPPVASLKWGLEPAYSRFIAVLAGTSVAFIISCFPHVTTGSKKVRNLISSVLKEIGQTHCEVKEAFTCRFPKDPGGLKKLRDDPAYQQIFRSLLKLAGVNKVIRGMQYEPHIMGKWPKKKYQILLQSEIHILKLYYLLLASLRMLDDSDGWSYHIRHRLGWENSDLNSAYFAVIFMSASALSQRSALPNITPSELAFKHLALLSDMGLGDPFYGSDDIFYNKVRQNSQDDYFVELNEDALLGNDGRCNMVTLILMHLIYEKVDEIMIIVKSLVGEEFDFLTDFEEYTPNKEHI</sequence>
<proteinExistence type="predicted"/>
<feature type="transmembrane region" description="Helical" evidence="6">
    <location>
        <begin position="175"/>
        <end position="193"/>
    </location>
</feature>
<feature type="transmembrane region" description="Helical" evidence="6">
    <location>
        <begin position="273"/>
        <end position="292"/>
    </location>
</feature>
<dbReference type="Pfam" id="PF13515">
    <property type="entry name" value="FUSC_2"/>
    <property type="match status" value="1"/>
</dbReference>
<keyword evidence="2 6" id="KW-0812">Transmembrane</keyword>
<dbReference type="InterPro" id="IPR018820">
    <property type="entry name" value="BRE4-related_DUF2421"/>
</dbReference>
<feature type="transmembrane region" description="Helical" evidence="6">
    <location>
        <begin position="838"/>
        <end position="855"/>
    </location>
</feature>
<keyword evidence="11" id="KW-1185">Reference proteome</keyword>
<evidence type="ECO:0000259" key="9">
    <source>
        <dbReference type="Pfam" id="PF13515"/>
    </source>
</evidence>
<feature type="transmembrane region" description="Helical" evidence="6">
    <location>
        <begin position="782"/>
        <end position="802"/>
    </location>
</feature>
<evidence type="ECO:0000313" key="10">
    <source>
        <dbReference type="EMBL" id="CCE81387.1"/>
    </source>
</evidence>
<dbReference type="STRING" id="559304.G8YDY8"/>
<comment type="subcellular location">
    <subcellularLocation>
        <location evidence="1">Membrane</location>
        <topology evidence="1">Multi-pass membrane protein</topology>
    </subcellularLocation>
</comment>
<dbReference type="GO" id="GO:0016020">
    <property type="term" value="C:membrane"/>
    <property type="evidence" value="ECO:0007669"/>
    <property type="project" value="UniProtKB-SubCell"/>
</dbReference>
<dbReference type="PANTHER" id="PTHR37994">
    <property type="entry name" value="ARAE_2_N DOMAIN-CONTAINING PROTEIN-RELATED"/>
    <property type="match status" value="1"/>
</dbReference>
<evidence type="ECO:0000256" key="4">
    <source>
        <dbReference type="ARBA" id="ARBA00023136"/>
    </source>
</evidence>
<feature type="compositionally biased region" description="Polar residues" evidence="5">
    <location>
        <begin position="29"/>
        <end position="39"/>
    </location>
</feature>